<name>A0ABD5V8C7_9EURY</name>
<comment type="caution">
    <text evidence="3">The sequence shown here is derived from an EMBL/GenBank/DDBJ whole genome shotgun (WGS) entry which is preliminary data.</text>
</comment>
<gene>
    <name evidence="3" type="ORF">ACFQGH_14485</name>
</gene>
<protein>
    <submittedName>
        <fullName evidence="3">Uncharacterized protein</fullName>
    </submittedName>
</protein>
<keyword evidence="4" id="KW-1185">Reference proteome</keyword>
<evidence type="ECO:0000256" key="2">
    <source>
        <dbReference type="SAM" id="Phobius"/>
    </source>
</evidence>
<feature type="transmembrane region" description="Helical" evidence="2">
    <location>
        <begin position="41"/>
        <end position="60"/>
    </location>
</feature>
<evidence type="ECO:0000256" key="1">
    <source>
        <dbReference type="SAM" id="MobiDB-lite"/>
    </source>
</evidence>
<dbReference type="Proteomes" id="UP001596312">
    <property type="component" value="Unassembled WGS sequence"/>
</dbReference>
<dbReference type="AlphaFoldDB" id="A0ABD5V8C7"/>
<keyword evidence="2" id="KW-0812">Transmembrane</keyword>
<evidence type="ECO:0000313" key="4">
    <source>
        <dbReference type="Proteomes" id="UP001596312"/>
    </source>
</evidence>
<keyword evidence="2" id="KW-1133">Transmembrane helix</keyword>
<dbReference type="RefSeq" id="WP_340604968.1">
    <property type="nucleotide sequence ID" value="NZ_JBBMXV010000004.1"/>
</dbReference>
<proteinExistence type="predicted"/>
<feature type="compositionally biased region" description="Basic and acidic residues" evidence="1">
    <location>
        <begin position="64"/>
        <end position="83"/>
    </location>
</feature>
<keyword evidence="2" id="KW-0472">Membrane</keyword>
<reference evidence="3 4" key="1">
    <citation type="journal article" date="2019" name="Int. J. Syst. Evol. Microbiol.">
        <title>The Global Catalogue of Microorganisms (GCM) 10K type strain sequencing project: providing services to taxonomists for standard genome sequencing and annotation.</title>
        <authorList>
            <consortium name="The Broad Institute Genomics Platform"/>
            <consortium name="The Broad Institute Genome Sequencing Center for Infectious Disease"/>
            <person name="Wu L."/>
            <person name="Ma J."/>
        </authorList>
    </citation>
    <scope>NUCLEOTIDE SEQUENCE [LARGE SCALE GENOMIC DNA]</scope>
    <source>
        <strain evidence="3 4">CGMCC 1.3240</strain>
    </source>
</reference>
<dbReference type="EMBL" id="JBHSXQ010000004">
    <property type="protein sequence ID" value="MFC6906400.1"/>
    <property type="molecule type" value="Genomic_DNA"/>
</dbReference>
<evidence type="ECO:0000313" key="3">
    <source>
        <dbReference type="EMBL" id="MFC6906400.1"/>
    </source>
</evidence>
<organism evidence="3 4">
    <name type="scientific">Halalkalicoccus tibetensis</name>
    <dbReference type="NCBI Taxonomy" id="175632"/>
    <lineage>
        <taxon>Archaea</taxon>
        <taxon>Methanobacteriati</taxon>
        <taxon>Methanobacteriota</taxon>
        <taxon>Stenosarchaea group</taxon>
        <taxon>Halobacteria</taxon>
        <taxon>Halobacteriales</taxon>
        <taxon>Halococcaceae</taxon>
        <taxon>Halalkalicoccus</taxon>
    </lineage>
</organism>
<feature type="region of interest" description="Disordered" evidence="1">
    <location>
        <begin position="58"/>
        <end position="83"/>
    </location>
</feature>
<accession>A0ABD5V8C7</accession>
<feature type="transmembrane region" description="Helical" evidence="2">
    <location>
        <begin position="12"/>
        <end position="35"/>
    </location>
</feature>
<sequence length="83" mass="8986">MVNIDTVLKAGGVLLLAAVALAVLGTVVSIAIWAIETAITLAAIVVLLYLGYLLLGYLTGGSSDRSRPRSRDRDRDRDRIFER</sequence>